<evidence type="ECO:0000313" key="2">
    <source>
        <dbReference type="Proteomes" id="UP000247480"/>
    </source>
</evidence>
<evidence type="ECO:0000313" key="1">
    <source>
        <dbReference type="EMBL" id="GBH08303.1"/>
    </source>
</evidence>
<dbReference type="AlphaFoldDB" id="A0A2V0Q687"/>
<comment type="caution">
    <text evidence="1">The sequence shown here is derived from an EMBL/GenBank/DDBJ whole genome shotgun (WGS) entry which is preliminary data.</text>
</comment>
<sequence>MCIVIERAEAVYSPPHNAVPPGLWILGSGWHNPCYSLLTEHKDPIFGIFLQSQSLLS</sequence>
<proteinExistence type="predicted"/>
<dbReference type="EMBL" id="BGJZ01000084">
    <property type="protein sequence ID" value="GBH08303.1"/>
    <property type="molecule type" value="Genomic_DNA"/>
</dbReference>
<name>A0A2V0Q687_PSESF</name>
<protein>
    <submittedName>
        <fullName evidence="1">Uncharacterized protein</fullName>
    </submittedName>
</protein>
<reference evidence="1 2" key="1">
    <citation type="submission" date="2018-04" db="EMBL/GenBank/DDBJ databases">
        <title>Draft genome sequence of Pseudomonas syringae pv. actinidiae biovar 1 strains isolated from kiwifruit in Kagawa prefecture.</title>
        <authorList>
            <person name="Tabuchi M."/>
            <person name="Saito M."/>
            <person name="Fujiwara S."/>
            <person name="Sasa N."/>
            <person name="Akimitsu K."/>
            <person name="Gomi K."/>
            <person name="Konishi-Sugita S."/>
            <person name="Hamano K."/>
            <person name="Kataoka I."/>
        </authorList>
    </citation>
    <scope>NUCLEOTIDE SEQUENCE [LARGE SCALE GENOMIC DNA]</scope>
    <source>
        <strain evidence="1 2">MAFF212206</strain>
    </source>
</reference>
<dbReference type="Proteomes" id="UP000247480">
    <property type="component" value="Unassembled WGS sequence"/>
</dbReference>
<organism evidence="1 2">
    <name type="scientific">Pseudomonas syringae pv. actinidiae</name>
    <dbReference type="NCBI Taxonomy" id="103796"/>
    <lineage>
        <taxon>Bacteria</taxon>
        <taxon>Pseudomonadati</taxon>
        <taxon>Pseudomonadota</taxon>
        <taxon>Gammaproteobacteria</taxon>
        <taxon>Pseudomonadales</taxon>
        <taxon>Pseudomonadaceae</taxon>
        <taxon>Pseudomonas</taxon>
        <taxon>Pseudomonas syringae</taxon>
    </lineage>
</organism>
<accession>A0A2V0Q687</accession>
<gene>
    <name evidence="1" type="ORF">KPSA1_01674</name>
</gene>